<dbReference type="PROSITE" id="PS51186">
    <property type="entry name" value="GNAT"/>
    <property type="match status" value="1"/>
</dbReference>
<proteinExistence type="predicted"/>
<feature type="domain" description="N-acetyltransferase" evidence="1">
    <location>
        <begin position="9"/>
        <end position="170"/>
    </location>
</feature>
<dbReference type="PANTHER" id="PTHR43792:SF1">
    <property type="entry name" value="N-ACETYLTRANSFERASE DOMAIN-CONTAINING PROTEIN"/>
    <property type="match status" value="1"/>
</dbReference>
<dbReference type="InterPro" id="IPR051531">
    <property type="entry name" value="N-acetyltransferase"/>
</dbReference>
<evidence type="ECO:0000313" key="2">
    <source>
        <dbReference type="EMBL" id="MDN3920622.1"/>
    </source>
</evidence>
<sequence length="180" mass="20461">MTTLTTARLRLEPFADAHLEGLNAMNSDPAVMRYLTGRPETLDETRAAIARVQARWAEWGYSWWSFIEQDSGHLVGAGCIQHLGREKANPLEIGWRLRQDRWGRGYASEAAQRMAAFAFDELRAPLLRAVCDPQNQASARVMQRLGMRFCGIERWYEADCAAYEIDATGWRARTQSPPTK</sequence>
<keyword evidence="3" id="KW-1185">Reference proteome</keyword>
<accession>A0ABT8DQL0</accession>
<evidence type="ECO:0000259" key="1">
    <source>
        <dbReference type="PROSITE" id="PS51186"/>
    </source>
</evidence>
<dbReference type="InterPro" id="IPR000182">
    <property type="entry name" value="GNAT_dom"/>
</dbReference>
<comment type="caution">
    <text evidence="2">The sequence shown here is derived from an EMBL/GenBank/DDBJ whole genome shotgun (WGS) entry which is preliminary data.</text>
</comment>
<dbReference type="Proteomes" id="UP001228044">
    <property type="component" value="Unassembled WGS sequence"/>
</dbReference>
<gene>
    <name evidence="2" type="ORF">QWJ38_10060</name>
</gene>
<dbReference type="PANTHER" id="PTHR43792">
    <property type="entry name" value="GNAT FAMILY, PUTATIVE (AFU_ORTHOLOGUE AFUA_3G00765)-RELATED-RELATED"/>
    <property type="match status" value="1"/>
</dbReference>
<organism evidence="2 3">
    <name type="scientific">Roseateles violae</name>
    <dbReference type="NCBI Taxonomy" id="3058042"/>
    <lineage>
        <taxon>Bacteria</taxon>
        <taxon>Pseudomonadati</taxon>
        <taxon>Pseudomonadota</taxon>
        <taxon>Betaproteobacteria</taxon>
        <taxon>Burkholderiales</taxon>
        <taxon>Sphaerotilaceae</taxon>
        <taxon>Roseateles</taxon>
    </lineage>
</organism>
<dbReference type="InterPro" id="IPR016181">
    <property type="entry name" value="Acyl_CoA_acyltransferase"/>
</dbReference>
<protein>
    <submittedName>
        <fullName evidence="2">GNAT family N-acetyltransferase</fullName>
    </submittedName>
</protein>
<dbReference type="SUPFAM" id="SSF55729">
    <property type="entry name" value="Acyl-CoA N-acyltransferases (Nat)"/>
    <property type="match status" value="1"/>
</dbReference>
<dbReference type="Gene3D" id="3.40.630.30">
    <property type="match status" value="1"/>
</dbReference>
<reference evidence="2 3" key="1">
    <citation type="submission" date="2023-06" db="EMBL/GenBank/DDBJ databases">
        <title>Pelomonas sp. PFR6 16S ribosomal RNA gene Genome sequencing and assembly.</title>
        <authorList>
            <person name="Woo H."/>
        </authorList>
    </citation>
    <scope>NUCLEOTIDE SEQUENCE [LARGE SCALE GENOMIC DNA]</scope>
    <source>
        <strain evidence="2 3">PFR6</strain>
    </source>
</reference>
<dbReference type="RefSeq" id="WP_290358912.1">
    <property type="nucleotide sequence ID" value="NZ_JAUHHC010000002.1"/>
</dbReference>
<evidence type="ECO:0000313" key="3">
    <source>
        <dbReference type="Proteomes" id="UP001228044"/>
    </source>
</evidence>
<name>A0ABT8DQL0_9BURK</name>
<dbReference type="Pfam" id="PF13302">
    <property type="entry name" value="Acetyltransf_3"/>
    <property type="match status" value="1"/>
</dbReference>
<dbReference type="EMBL" id="JAUHHC010000002">
    <property type="protein sequence ID" value="MDN3920622.1"/>
    <property type="molecule type" value="Genomic_DNA"/>
</dbReference>